<feature type="chain" id="PRO_5032484579" evidence="2">
    <location>
        <begin position="19"/>
        <end position="233"/>
    </location>
</feature>
<sequence>QAFMILCDWLLILSHLDSNNNEEAVGLLGYLPNTSLQEKLFSFIQEHVFMDEEKEKKDLTEEGKDETCKLDDLHKKRSLLAAYCKLIVHNVVEMTAAAEIYKYYVKTYSDFGDIIKETLSKTRYNNKIQSAKTLILCLQQLFQTRAESQDSSSGVDFSSPSFANIKELARRFSLTFGWDQVKSRESIAMIHKEGIEFAFQGTTGVDGKCLPPNLSFLLIISEFSNKLLKPDKR</sequence>
<dbReference type="GO" id="GO:0008278">
    <property type="term" value="C:cohesin complex"/>
    <property type="evidence" value="ECO:0007669"/>
    <property type="project" value="TreeGrafter"/>
</dbReference>
<dbReference type="PANTHER" id="PTHR11199:SF2">
    <property type="entry name" value="COHESIN SUBUNIT SA"/>
    <property type="match status" value="1"/>
</dbReference>
<dbReference type="GO" id="GO:0005634">
    <property type="term" value="C:nucleus"/>
    <property type="evidence" value="ECO:0007669"/>
    <property type="project" value="TreeGrafter"/>
</dbReference>
<feature type="non-terminal residue" evidence="3">
    <location>
        <position position="233"/>
    </location>
</feature>
<dbReference type="InterPro" id="IPR039662">
    <property type="entry name" value="Cohesin_Scc3/SA"/>
</dbReference>
<feature type="signal peptide" evidence="2">
    <location>
        <begin position="1"/>
        <end position="18"/>
    </location>
</feature>
<dbReference type="OrthoDB" id="498590at2759"/>
<dbReference type="PANTHER" id="PTHR11199">
    <property type="entry name" value="STROMAL ANTIGEN"/>
    <property type="match status" value="1"/>
</dbReference>
<keyword evidence="4" id="KW-1185">Reference proteome</keyword>
<feature type="non-terminal residue" evidence="3">
    <location>
        <position position="1"/>
    </location>
</feature>
<keyword evidence="2" id="KW-0732">Signal</keyword>
<reference evidence="3" key="1">
    <citation type="submission" date="2019-09" db="EMBL/GenBank/DDBJ databases">
        <title>Bird 10,000 Genomes (B10K) Project - Family phase.</title>
        <authorList>
            <person name="Zhang G."/>
        </authorList>
    </citation>
    <scope>NUCLEOTIDE SEQUENCE</scope>
    <source>
        <strain evidence="3">B10K-DU-012-47</strain>
    </source>
</reference>
<name>A0A850YWP9_9PASS</name>
<dbReference type="GO" id="GO:0003682">
    <property type="term" value="F:chromatin binding"/>
    <property type="evidence" value="ECO:0007669"/>
    <property type="project" value="TreeGrafter"/>
</dbReference>
<comment type="caution">
    <text evidence="3">The sequence shown here is derived from an EMBL/GenBank/DDBJ whole genome shotgun (WGS) entry which is preliminary data.</text>
</comment>
<evidence type="ECO:0000313" key="3">
    <source>
        <dbReference type="EMBL" id="NWH98806.1"/>
    </source>
</evidence>
<gene>
    <name evidence="3" type="primary">Stag2_0</name>
    <name evidence="3" type="ORF">TICMUR_R05637</name>
</gene>
<dbReference type="AlphaFoldDB" id="A0A850YWP9"/>
<accession>A0A850YWP9</accession>
<evidence type="ECO:0000256" key="1">
    <source>
        <dbReference type="ARBA" id="ARBA00005486"/>
    </source>
</evidence>
<comment type="similarity">
    <text evidence="1">Belongs to the SCC3 family.</text>
</comment>
<dbReference type="GO" id="GO:0007062">
    <property type="term" value="P:sister chromatid cohesion"/>
    <property type="evidence" value="ECO:0007669"/>
    <property type="project" value="TreeGrafter"/>
</dbReference>
<protein>
    <submittedName>
        <fullName evidence="3">STAG2 protein</fullName>
    </submittedName>
</protein>
<proteinExistence type="inferred from homology"/>
<dbReference type="Proteomes" id="UP000629438">
    <property type="component" value="Unassembled WGS sequence"/>
</dbReference>
<dbReference type="GO" id="GO:0000785">
    <property type="term" value="C:chromatin"/>
    <property type="evidence" value="ECO:0007669"/>
    <property type="project" value="TreeGrafter"/>
</dbReference>
<dbReference type="EMBL" id="WAAG01018309">
    <property type="protein sequence ID" value="NWH98806.1"/>
    <property type="molecule type" value="Genomic_DNA"/>
</dbReference>
<evidence type="ECO:0000313" key="4">
    <source>
        <dbReference type="Proteomes" id="UP000629438"/>
    </source>
</evidence>
<organism evidence="3 4">
    <name type="scientific">Tichodroma muraria</name>
    <dbReference type="NCBI Taxonomy" id="237442"/>
    <lineage>
        <taxon>Eukaryota</taxon>
        <taxon>Metazoa</taxon>
        <taxon>Chordata</taxon>
        <taxon>Craniata</taxon>
        <taxon>Vertebrata</taxon>
        <taxon>Euteleostomi</taxon>
        <taxon>Archelosauria</taxon>
        <taxon>Archosauria</taxon>
        <taxon>Dinosauria</taxon>
        <taxon>Saurischia</taxon>
        <taxon>Theropoda</taxon>
        <taxon>Coelurosauria</taxon>
        <taxon>Aves</taxon>
        <taxon>Neognathae</taxon>
        <taxon>Neoaves</taxon>
        <taxon>Telluraves</taxon>
        <taxon>Australaves</taxon>
        <taxon>Passeriformes</taxon>
        <taxon>Sittidae</taxon>
        <taxon>Tichodroma</taxon>
    </lineage>
</organism>
<evidence type="ECO:0000256" key="2">
    <source>
        <dbReference type="SAM" id="SignalP"/>
    </source>
</evidence>